<feature type="transmembrane region" description="Helical" evidence="8">
    <location>
        <begin position="14"/>
        <end position="33"/>
    </location>
</feature>
<dbReference type="PANTHER" id="PTHR30330:SF7">
    <property type="entry name" value="SODIUM_PROTON-DEPENDENT ALANINE CARRIER PROTEIN YRBD-RELATED"/>
    <property type="match status" value="1"/>
</dbReference>
<organism evidence="9 10">
    <name type="scientific">Sporomusa malonica</name>
    <dbReference type="NCBI Taxonomy" id="112901"/>
    <lineage>
        <taxon>Bacteria</taxon>
        <taxon>Bacillati</taxon>
        <taxon>Bacillota</taxon>
        <taxon>Negativicutes</taxon>
        <taxon>Selenomonadales</taxon>
        <taxon>Sporomusaceae</taxon>
        <taxon>Sporomusa</taxon>
    </lineage>
</organism>
<protein>
    <submittedName>
        <fullName evidence="9">Alanine or glycine:cation symporter, AGCS family</fullName>
    </submittedName>
</protein>
<dbReference type="PANTHER" id="PTHR30330">
    <property type="entry name" value="AGSS FAMILY TRANSPORTER, SODIUM-ALANINE"/>
    <property type="match status" value="1"/>
</dbReference>
<dbReference type="GO" id="GO:0005283">
    <property type="term" value="F:amino acid:sodium symporter activity"/>
    <property type="evidence" value="ECO:0007669"/>
    <property type="project" value="InterPro"/>
</dbReference>
<evidence type="ECO:0000256" key="8">
    <source>
        <dbReference type="RuleBase" id="RU363064"/>
    </source>
</evidence>
<feature type="transmembrane region" description="Helical" evidence="8">
    <location>
        <begin position="360"/>
        <end position="379"/>
    </location>
</feature>
<evidence type="ECO:0000313" key="9">
    <source>
        <dbReference type="EMBL" id="SMC89634.1"/>
    </source>
</evidence>
<keyword evidence="10" id="KW-1185">Reference proteome</keyword>
<evidence type="ECO:0000256" key="7">
    <source>
        <dbReference type="ARBA" id="ARBA00023136"/>
    </source>
</evidence>
<evidence type="ECO:0000256" key="4">
    <source>
        <dbReference type="ARBA" id="ARBA00022475"/>
    </source>
</evidence>
<evidence type="ECO:0000256" key="6">
    <source>
        <dbReference type="ARBA" id="ARBA00022989"/>
    </source>
</evidence>
<feature type="transmembrane region" description="Helical" evidence="8">
    <location>
        <begin position="205"/>
        <end position="228"/>
    </location>
</feature>
<keyword evidence="6 8" id="KW-1133">Transmembrane helix</keyword>
<comment type="subcellular location">
    <subcellularLocation>
        <location evidence="1 8">Cell membrane</location>
        <topology evidence="1 8">Multi-pass membrane protein</topology>
    </subcellularLocation>
</comment>
<dbReference type="Proteomes" id="UP000192738">
    <property type="component" value="Unassembled WGS sequence"/>
</dbReference>
<evidence type="ECO:0000256" key="3">
    <source>
        <dbReference type="ARBA" id="ARBA00022448"/>
    </source>
</evidence>
<dbReference type="NCBIfam" id="TIGR00835">
    <property type="entry name" value="agcS"/>
    <property type="match status" value="1"/>
</dbReference>
<keyword evidence="3 8" id="KW-0813">Transport</keyword>
<feature type="transmembrane region" description="Helical" evidence="8">
    <location>
        <begin position="95"/>
        <end position="118"/>
    </location>
</feature>
<feature type="transmembrane region" description="Helical" evidence="8">
    <location>
        <begin position="176"/>
        <end position="198"/>
    </location>
</feature>
<dbReference type="OrthoDB" id="9804874at2"/>
<feature type="transmembrane region" description="Helical" evidence="8">
    <location>
        <begin position="234"/>
        <end position="258"/>
    </location>
</feature>
<dbReference type="GO" id="GO:0005886">
    <property type="term" value="C:plasma membrane"/>
    <property type="evidence" value="ECO:0007669"/>
    <property type="project" value="UniProtKB-SubCell"/>
</dbReference>
<name>A0A1W2CXL4_9FIRM</name>
<dbReference type="RefSeq" id="WP_084576490.1">
    <property type="nucleotide sequence ID" value="NZ_CP155572.1"/>
</dbReference>
<keyword evidence="4 8" id="KW-1003">Cell membrane</keyword>
<evidence type="ECO:0000256" key="2">
    <source>
        <dbReference type="ARBA" id="ARBA00009261"/>
    </source>
</evidence>
<feature type="transmembrane region" description="Helical" evidence="8">
    <location>
        <begin position="296"/>
        <end position="314"/>
    </location>
</feature>
<dbReference type="Pfam" id="PF01235">
    <property type="entry name" value="Na_Ala_symp"/>
    <property type="match status" value="1"/>
</dbReference>
<evidence type="ECO:0000313" key="10">
    <source>
        <dbReference type="Proteomes" id="UP000192738"/>
    </source>
</evidence>
<proteinExistence type="inferred from homology"/>
<sequence>MEYLGKIIDLLNGYVWSPAMLVFVVVSGVYFSIRLRLTQVRNLKDMVRNLVSNQSSESGISTSHSFWTTMAARVGVGNIAGVAVAVYLGGPGTIFWMWVTSILLAAISFTECSLGQLYKIRVDGEYRGGAYYCAEIGLGWKWFSKLFAIVTVVGMLFGMPGIQANMIGEGLNHSLGISPLMTGVVGAIFLGIIILGGIKRISTFAAILVPIKVGLFLLLTAIVLIANYDKIPTMFSWIFLSAFDQGSVFGGMMGSAIAMGIRRATFASGAGMGEETPAAAAAETAHPVGQGLANSFGIYMDIIICTCSGLLILVTDCFNTKSGYIGSGSAKMAELAAAGKNGIVFPQEAVGTLMPGLGEFVMGVVVILFAFTTILSYYYQAETGMAYLLGNASESTRKNVYLVMKVMVLMVYIYFSTTTSTVAWGAADLACGMMVWLNVLMLWFLFPKVVAMLNDYEEQRKADQVPFFDPDKVGIKNVDLWKEINKDKITAVRESDKEKITVARSGNLQLNS</sequence>
<dbReference type="InterPro" id="IPR001463">
    <property type="entry name" value="Na/Ala_symport"/>
</dbReference>
<feature type="transmembrane region" description="Helical" evidence="8">
    <location>
        <begin position="146"/>
        <end position="164"/>
    </location>
</feature>
<accession>A0A1W2CXL4</accession>
<gene>
    <name evidence="9" type="ORF">SAMN04488500_11247</name>
</gene>
<comment type="similarity">
    <text evidence="2 8">Belongs to the alanine or glycine:cation symporter (AGCS) (TC 2.A.25) family.</text>
</comment>
<dbReference type="STRING" id="112901.SAMN04488500_11247"/>
<keyword evidence="5 8" id="KW-0812">Transmembrane</keyword>
<keyword evidence="7 8" id="KW-0472">Membrane</keyword>
<reference evidence="9 10" key="1">
    <citation type="submission" date="2017-04" db="EMBL/GenBank/DDBJ databases">
        <authorList>
            <person name="Afonso C.L."/>
            <person name="Miller P.J."/>
            <person name="Scott M.A."/>
            <person name="Spackman E."/>
            <person name="Goraichik I."/>
            <person name="Dimitrov K.M."/>
            <person name="Suarez D.L."/>
            <person name="Swayne D.E."/>
        </authorList>
    </citation>
    <scope>NUCLEOTIDE SEQUENCE [LARGE SCALE GENOMIC DNA]</scope>
    <source>
        <strain evidence="9 10">DSM 5090</strain>
    </source>
</reference>
<dbReference type="PRINTS" id="PR00175">
    <property type="entry name" value="NAALASMPORT"/>
</dbReference>
<feature type="transmembrane region" description="Helical" evidence="8">
    <location>
        <begin position="400"/>
        <end position="417"/>
    </location>
</feature>
<evidence type="ECO:0000256" key="1">
    <source>
        <dbReference type="ARBA" id="ARBA00004651"/>
    </source>
</evidence>
<evidence type="ECO:0000256" key="5">
    <source>
        <dbReference type="ARBA" id="ARBA00022692"/>
    </source>
</evidence>
<feature type="transmembrane region" description="Helical" evidence="8">
    <location>
        <begin position="70"/>
        <end position="89"/>
    </location>
</feature>
<dbReference type="AlphaFoldDB" id="A0A1W2CXL4"/>
<feature type="transmembrane region" description="Helical" evidence="8">
    <location>
        <begin position="423"/>
        <end position="446"/>
    </location>
</feature>
<dbReference type="EMBL" id="FWXI01000012">
    <property type="protein sequence ID" value="SMC89634.1"/>
    <property type="molecule type" value="Genomic_DNA"/>
</dbReference>
<keyword evidence="8" id="KW-0769">Symport</keyword>